<dbReference type="Gene3D" id="3.30.70.240">
    <property type="match status" value="1"/>
</dbReference>
<dbReference type="AlphaFoldDB" id="A0AAU8GYR4"/>
<dbReference type="PANTHER" id="PTHR34405">
    <property type="entry name" value="CRISPR-ASSOCIATED ENDORIBONUCLEASE CAS2"/>
    <property type="match status" value="1"/>
</dbReference>
<comment type="subunit">
    <text evidence="9">Homodimer, forms a heterotetramer with a Cas1 homodimer.</text>
</comment>
<protein>
    <recommendedName>
        <fullName evidence="9">CRISPR-associated endoribonuclease Cas2</fullName>
        <ecNumber evidence="9">3.1.-.-</ecNumber>
    </recommendedName>
</protein>
<evidence type="ECO:0000256" key="9">
    <source>
        <dbReference type="HAMAP-Rule" id="MF_01471"/>
    </source>
</evidence>
<dbReference type="SUPFAM" id="SSF143430">
    <property type="entry name" value="TTP0101/SSO1404-like"/>
    <property type="match status" value="1"/>
</dbReference>
<keyword evidence="4 9" id="KW-0479">Metal-binding</keyword>
<evidence type="ECO:0000256" key="4">
    <source>
        <dbReference type="ARBA" id="ARBA00022723"/>
    </source>
</evidence>
<accession>A0AAU8GYR4</accession>
<dbReference type="InterPro" id="IPR021127">
    <property type="entry name" value="CRISPR_associated_Cas2"/>
</dbReference>
<sequence length="91" mass="10488">MKAPYLVCYDIADEKRLARIYKLMKGKGLHLQYSVFYCVLTIHELRNLKDNLKKLIHPKYDDVRIYPLSKDSLVAVLGCGAKIPDGVEVFM</sequence>
<dbReference type="GO" id="GO:0046872">
    <property type="term" value="F:metal ion binding"/>
    <property type="evidence" value="ECO:0007669"/>
    <property type="project" value="UniProtKB-UniRule"/>
</dbReference>
<keyword evidence="3 9" id="KW-0540">Nuclease</keyword>
<keyword evidence="7 9" id="KW-0460">Magnesium</keyword>
<dbReference type="GO" id="GO:0043571">
    <property type="term" value="P:maintenance of CRISPR repeat elements"/>
    <property type="evidence" value="ECO:0007669"/>
    <property type="project" value="UniProtKB-UniRule"/>
</dbReference>
<feature type="binding site" evidence="9">
    <location>
        <position position="10"/>
    </location>
    <ligand>
        <name>Mg(2+)</name>
        <dbReference type="ChEBI" id="CHEBI:18420"/>
        <note>catalytic</note>
    </ligand>
</feature>
<evidence type="ECO:0000256" key="8">
    <source>
        <dbReference type="ARBA" id="ARBA00023118"/>
    </source>
</evidence>
<comment type="cofactor">
    <cofactor evidence="1 9">
        <name>Mg(2+)</name>
        <dbReference type="ChEBI" id="CHEBI:18420"/>
    </cofactor>
</comment>
<dbReference type="KEGG" id="taut:V4D30_08730"/>
<dbReference type="InterPro" id="IPR019199">
    <property type="entry name" value="Virulence_VapD/CRISPR_Cas2"/>
</dbReference>
<name>A0AAU8GYR4_9BACT</name>
<dbReference type="GO" id="GO:0051607">
    <property type="term" value="P:defense response to virus"/>
    <property type="evidence" value="ECO:0007669"/>
    <property type="project" value="UniProtKB-UniRule"/>
</dbReference>
<evidence type="ECO:0000256" key="2">
    <source>
        <dbReference type="ARBA" id="ARBA00009959"/>
    </source>
</evidence>
<dbReference type="PANTHER" id="PTHR34405:SF3">
    <property type="entry name" value="CRISPR-ASSOCIATED ENDORIBONUCLEASE CAS2 3"/>
    <property type="match status" value="1"/>
</dbReference>
<comment type="function">
    <text evidence="9">CRISPR (clustered regularly interspaced short palindromic repeat), is an adaptive immune system that provides protection against mobile genetic elements (viruses, transposable elements and conjugative plasmids). CRISPR clusters contain sequences complementary to antecedent mobile elements and target invading nucleic acids. CRISPR clusters are transcribed and processed into CRISPR RNA (crRNA). Functions as a ssRNA-specific endoribonuclease. Involved in the integration of spacer DNA into the CRISPR cassette.</text>
</comment>
<gene>
    <name evidence="9 10" type="primary">cas2</name>
    <name evidence="10" type="ORF">V4D30_08730</name>
</gene>
<reference evidence="10" key="1">
    <citation type="submission" date="2024-01" db="EMBL/GenBank/DDBJ databases">
        <title>The first autotrophic representatives of the genus Thermodesulfovibrio.</title>
        <authorList>
            <person name="Maltseva A.I."/>
            <person name="Elcheninov A.G."/>
            <person name="Kublanov I.V."/>
            <person name="Lebedinsky A.V."/>
            <person name="Frolov E.N."/>
        </authorList>
    </citation>
    <scope>NUCLEOTIDE SEQUENCE</scope>
    <source>
        <strain evidence="10">3907-1M</strain>
    </source>
</reference>
<dbReference type="GO" id="GO:0016787">
    <property type="term" value="F:hydrolase activity"/>
    <property type="evidence" value="ECO:0007669"/>
    <property type="project" value="UniProtKB-KW"/>
</dbReference>
<dbReference type="HAMAP" id="MF_01471">
    <property type="entry name" value="Cas2"/>
    <property type="match status" value="1"/>
</dbReference>
<evidence type="ECO:0000256" key="1">
    <source>
        <dbReference type="ARBA" id="ARBA00001946"/>
    </source>
</evidence>
<dbReference type="EMBL" id="CP144373">
    <property type="protein sequence ID" value="XCH46418.1"/>
    <property type="molecule type" value="Genomic_DNA"/>
</dbReference>
<evidence type="ECO:0000256" key="5">
    <source>
        <dbReference type="ARBA" id="ARBA00022759"/>
    </source>
</evidence>
<dbReference type="GO" id="GO:0004521">
    <property type="term" value="F:RNA endonuclease activity"/>
    <property type="evidence" value="ECO:0007669"/>
    <property type="project" value="InterPro"/>
</dbReference>
<keyword evidence="5 9" id="KW-0255">Endonuclease</keyword>
<evidence type="ECO:0000256" key="3">
    <source>
        <dbReference type="ARBA" id="ARBA00022722"/>
    </source>
</evidence>
<evidence type="ECO:0000256" key="6">
    <source>
        <dbReference type="ARBA" id="ARBA00022801"/>
    </source>
</evidence>
<dbReference type="RefSeq" id="WP_353683951.1">
    <property type="nucleotide sequence ID" value="NZ_CP144373.1"/>
</dbReference>
<evidence type="ECO:0000313" key="10">
    <source>
        <dbReference type="EMBL" id="XCH46418.1"/>
    </source>
</evidence>
<keyword evidence="6 9" id="KW-0378">Hydrolase</keyword>
<proteinExistence type="inferred from homology"/>
<dbReference type="CDD" id="cd09725">
    <property type="entry name" value="Cas2_I_II_III"/>
    <property type="match status" value="1"/>
</dbReference>
<comment type="similarity">
    <text evidence="2 9">Belongs to the CRISPR-associated endoribonuclease Cas2 protein family.</text>
</comment>
<evidence type="ECO:0000256" key="7">
    <source>
        <dbReference type="ARBA" id="ARBA00022842"/>
    </source>
</evidence>
<organism evidence="10">
    <name type="scientific">Thermodesulfovibrio autotrophicus</name>
    <dbReference type="NCBI Taxonomy" id="3118333"/>
    <lineage>
        <taxon>Bacteria</taxon>
        <taxon>Pseudomonadati</taxon>
        <taxon>Nitrospirota</taxon>
        <taxon>Thermodesulfovibrionia</taxon>
        <taxon>Thermodesulfovibrionales</taxon>
        <taxon>Thermodesulfovibrionaceae</taxon>
        <taxon>Thermodesulfovibrio</taxon>
    </lineage>
</organism>
<dbReference type="EC" id="3.1.-.-" evidence="9"/>
<dbReference type="Pfam" id="PF09827">
    <property type="entry name" value="CRISPR_Cas2"/>
    <property type="match status" value="1"/>
</dbReference>
<dbReference type="NCBIfam" id="TIGR01573">
    <property type="entry name" value="cas2"/>
    <property type="match status" value="1"/>
</dbReference>
<keyword evidence="8 9" id="KW-0051">Antiviral defense</keyword>